<proteinExistence type="predicted"/>
<evidence type="ECO:0000256" key="1">
    <source>
        <dbReference type="SAM" id="MobiDB-lite"/>
    </source>
</evidence>
<dbReference type="GeneID" id="25376300"/>
<dbReference type="VEuPathDB" id="ToxoDB:EMH_0013400"/>
<keyword evidence="3" id="KW-1185">Reference proteome</keyword>
<reference evidence="2" key="1">
    <citation type="submission" date="2013-10" db="EMBL/GenBank/DDBJ databases">
        <title>Genomic analysis of the causative agents of coccidiosis in chickens.</title>
        <authorList>
            <person name="Reid A.J."/>
            <person name="Blake D."/>
            <person name="Billington K."/>
            <person name="Browne H."/>
            <person name="Dunn M."/>
            <person name="Hung S."/>
            <person name="Kawahara F."/>
            <person name="Miranda-Saavedra D."/>
            <person name="Mourier T."/>
            <person name="Nagra H."/>
            <person name="Otto T.D."/>
            <person name="Rawlings N."/>
            <person name="Sanchez A."/>
            <person name="Sanders M."/>
            <person name="Subramaniam C."/>
            <person name="Tay Y."/>
            <person name="Dear P."/>
            <person name="Doerig C."/>
            <person name="Gruber A."/>
            <person name="Parkinson J."/>
            <person name="Shirley M."/>
            <person name="Wan K.L."/>
            <person name="Berriman M."/>
            <person name="Tomley F."/>
            <person name="Pain A."/>
        </authorList>
    </citation>
    <scope>NUCLEOTIDE SEQUENCE [LARGE SCALE GENOMIC DNA]</scope>
    <source>
        <strain evidence="2">Houghton</strain>
    </source>
</reference>
<dbReference type="AlphaFoldDB" id="U6K4Q0"/>
<reference evidence="2" key="2">
    <citation type="submission" date="2013-10" db="EMBL/GenBank/DDBJ databases">
        <authorList>
            <person name="Aslett M."/>
        </authorList>
    </citation>
    <scope>NUCLEOTIDE SEQUENCE [LARGE SCALE GENOMIC DNA]</scope>
    <source>
        <strain evidence="2">Houghton</strain>
    </source>
</reference>
<dbReference type="RefSeq" id="XP_013355274.1">
    <property type="nucleotide sequence ID" value="XM_013499820.1"/>
</dbReference>
<feature type="region of interest" description="Disordered" evidence="1">
    <location>
        <begin position="1"/>
        <end position="71"/>
    </location>
</feature>
<name>U6K4Q0_9EIME</name>
<sequence>MASSTLNRGPWRPSVVAPASAAPLRDGGHVLQHQQLQDAEQQTKQHYQLQEQQQSRAKAAAAQHSDSTEDEANARFYEAEAKIEVTAQCRSREDVFQALKDAIRMRPLLSRKHRELLANTVKAMISDCRSSYYMISGAHAVLLAAGPAWREARDKGAPAAAVRAAAAAAAGLTLAGVSPKEAAETAAETAVTKGVGATRNLVPRHKVRQQRQPAAAAAAAAAAVWPQTLLQH</sequence>
<feature type="compositionally biased region" description="Low complexity" evidence="1">
    <location>
        <begin position="32"/>
        <end position="42"/>
    </location>
</feature>
<feature type="compositionally biased region" description="Low complexity" evidence="1">
    <location>
        <begin position="13"/>
        <end position="23"/>
    </location>
</feature>
<gene>
    <name evidence="2" type="ORF">EMH_0013400</name>
</gene>
<feature type="compositionally biased region" description="Low complexity" evidence="1">
    <location>
        <begin position="50"/>
        <end position="63"/>
    </location>
</feature>
<dbReference type="Proteomes" id="UP000030744">
    <property type="component" value="Unassembled WGS sequence"/>
</dbReference>
<dbReference type="InterPro" id="IPR036815">
    <property type="entry name" value="14-3-3_dom_sf"/>
</dbReference>
<accession>U6K4Q0</accession>
<organism evidence="2 3">
    <name type="scientific">Eimeria mitis</name>
    <dbReference type="NCBI Taxonomy" id="44415"/>
    <lineage>
        <taxon>Eukaryota</taxon>
        <taxon>Sar</taxon>
        <taxon>Alveolata</taxon>
        <taxon>Apicomplexa</taxon>
        <taxon>Conoidasida</taxon>
        <taxon>Coccidia</taxon>
        <taxon>Eucoccidiorida</taxon>
        <taxon>Eimeriorina</taxon>
        <taxon>Eimeriidae</taxon>
        <taxon>Eimeria</taxon>
    </lineage>
</organism>
<protein>
    <submittedName>
        <fullName evidence="2">14-3-3 protein, putative</fullName>
    </submittedName>
</protein>
<dbReference type="EMBL" id="HG684439">
    <property type="protein sequence ID" value="CDJ32710.1"/>
    <property type="molecule type" value="Genomic_DNA"/>
</dbReference>
<dbReference type="OrthoDB" id="347376at2759"/>
<evidence type="ECO:0000313" key="3">
    <source>
        <dbReference type="Proteomes" id="UP000030744"/>
    </source>
</evidence>
<evidence type="ECO:0000313" key="2">
    <source>
        <dbReference type="EMBL" id="CDJ32710.1"/>
    </source>
</evidence>
<dbReference type="SUPFAM" id="SSF48445">
    <property type="entry name" value="14-3-3 protein"/>
    <property type="match status" value="1"/>
</dbReference>